<dbReference type="AlphaFoldDB" id="A0A2X4PYW3"/>
<proteinExistence type="predicted"/>
<dbReference type="Proteomes" id="UP000249300">
    <property type="component" value="Chromosome 1"/>
</dbReference>
<keyword evidence="2" id="KW-1185">Reference proteome</keyword>
<gene>
    <name evidence="1" type="ORF">NCTC12858_00941</name>
</gene>
<protein>
    <submittedName>
        <fullName evidence="1">Uncharacterized protein</fullName>
    </submittedName>
</protein>
<sequence>MGWKYEIVVLGEDGKNVIVHRNVSVAGKTVDILYVKRGYEEACIELRIGSSYGLEVERWREKARKEGLSDLNGKWQPIPSSIGNPPVSDAELKQINWVHAAQDDKGKWKNQGFNVVENQKKTIKIEEGVFETVYTETISIRSSSTFSLGRFYWLEPYFNIPDFQKKNSIYGIYIVFFDDPQPMDISWIGYPKDQTLLPTIQSYGNTVNLEIISHRMPNDVLATFHSFGKYHLTVYCGEKVLKKEVILARNVTSDAKLTSHNQMSLLIEPSWREMLGHKENNGEKELRIEVEAELMYNPNAQKIKTDSIDSNTSDLVFDVGKINLQTNDSIGNYTKDSENEETVSIRYQRPQGKFADPYMGHNPREEAEKTAKALACFYPATEKKKLGKQLRFKVRYEKKSEIQEHLRENVSKMLAVVGKNDRKFKAPANNPCKYTAIEVSSPGRDPDLIFEETDKGVRDLTGNIGFNLVAGEHKSSSNVSITLKDLDTKSCRNKTLSHKGDKNVFDLSKMKQLGMREEDYKLSRNKLEMTLRYDYNKTYDTSLGKIGDKIVDSAWLFRYFWPKEEMKQSYLVLVNTCAYPNQMVNINVYPDIKWEVFFELGSSKPHLYTHTNMPAEYGIFKRHQEKALSASKKVKDIDLSLGLSVEYNDGKKVELTANIEESVRNVYQTFKTIRDALDVLSFKKNVDDNRDKLKARHILPKNPKSGTIPVFIEISSPELHLGGGWSYEMGLSRGVIRKGEIGIAADPLIAATGGIDLIACSTYIPAAGQIIKAILKVNDLIEWLTDFMSGGKVKYEGLIWFNLCLRGRLSIKGIYEFSSGEKRVSLESPMTITFVVELGLSAEVKVETVTISGKGTQSVKAGFGGEASTGLTFKPAMGYSNKEGFYLDLDVRFNGITITISGEAKYEEKKKDKEGKQETSSKGFELDTQPLALIEPSTIWQGRIYPFADK</sequence>
<organism evidence="1 2">
    <name type="scientific">Porphyromonas crevioricanis</name>
    <dbReference type="NCBI Taxonomy" id="393921"/>
    <lineage>
        <taxon>Bacteria</taxon>
        <taxon>Pseudomonadati</taxon>
        <taxon>Bacteroidota</taxon>
        <taxon>Bacteroidia</taxon>
        <taxon>Bacteroidales</taxon>
        <taxon>Porphyromonadaceae</taxon>
        <taxon>Porphyromonas</taxon>
    </lineage>
</organism>
<dbReference type="EMBL" id="LS483447">
    <property type="protein sequence ID" value="SQH73097.1"/>
    <property type="molecule type" value="Genomic_DNA"/>
</dbReference>
<name>A0A2X4PYW3_9PORP</name>
<evidence type="ECO:0000313" key="1">
    <source>
        <dbReference type="EMBL" id="SQH73097.1"/>
    </source>
</evidence>
<dbReference type="KEGG" id="pcre:NCTC12858_00941"/>
<dbReference type="RefSeq" id="WP_023940161.1">
    <property type="nucleotide sequence ID" value="NZ_LS483447.1"/>
</dbReference>
<reference evidence="1 2" key="1">
    <citation type="submission" date="2018-06" db="EMBL/GenBank/DDBJ databases">
        <authorList>
            <consortium name="Pathogen Informatics"/>
            <person name="Doyle S."/>
        </authorList>
    </citation>
    <scope>NUCLEOTIDE SEQUENCE [LARGE SCALE GENOMIC DNA]</scope>
    <source>
        <strain evidence="1 2">NCTC12858</strain>
    </source>
</reference>
<accession>A0A2X4PYW3</accession>
<evidence type="ECO:0000313" key="2">
    <source>
        <dbReference type="Proteomes" id="UP000249300"/>
    </source>
</evidence>